<dbReference type="AlphaFoldDB" id="A0AAE0KWV5"/>
<evidence type="ECO:0000313" key="1">
    <source>
        <dbReference type="EMBL" id="KAK3263672.1"/>
    </source>
</evidence>
<comment type="caution">
    <text evidence="1">The sequence shown here is derived from an EMBL/GenBank/DDBJ whole genome shotgun (WGS) entry which is preliminary data.</text>
</comment>
<evidence type="ECO:0000313" key="2">
    <source>
        <dbReference type="Proteomes" id="UP001190700"/>
    </source>
</evidence>
<accession>A0AAE0KWV5</accession>
<dbReference type="Proteomes" id="UP001190700">
    <property type="component" value="Unassembled WGS sequence"/>
</dbReference>
<reference evidence="1 2" key="1">
    <citation type="journal article" date="2015" name="Genome Biol. Evol.">
        <title>Comparative Genomics of a Bacterivorous Green Alga Reveals Evolutionary Causalities and Consequences of Phago-Mixotrophic Mode of Nutrition.</title>
        <authorList>
            <person name="Burns J.A."/>
            <person name="Paasch A."/>
            <person name="Narechania A."/>
            <person name="Kim E."/>
        </authorList>
    </citation>
    <scope>NUCLEOTIDE SEQUENCE [LARGE SCALE GENOMIC DNA]</scope>
    <source>
        <strain evidence="1 2">PLY_AMNH</strain>
    </source>
</reference>
<keyword evidence="2" id="KW-1185">Reference proteome</keyword>
<dbReference type="EMBL" id="LGRX02015170">
    <property type="protein sequence ID" value="KAK3263672.1"/>
    <property type="molecule type" value="Genomic_DNA"/>
</dbReference>
<proteinExistence type="predicted"/>
<name>A0AAE0KWV5_9CHLO</name>
<protein>
    <submittedName>
        <fullName evidence="1">Uncharacterized protein</fullName>
    </submittedName>
</protein>
<sequence>MKMPHAWLMAAWRDLCNPDNTYWDTNTIFQVMTSKSPVFHEFGNWHINVALGCSRTHPQENARKVATLPWLKALIAHYHCFLDLVPPHGVVAIVDEERNAVLQSCNHTYKKVQGYSVKVDGKDKTCFPLAGLKHPVGVPVLTDTVKDSYYEGGYWAGFHVNTCVSLSP</sequence>
<gene>
    <name evidence="1" type="ORF">CYMTET_27539</name>
</gene>
<organism evidence="1 2">
    <name type="scientific">Cymbomonas tetramitiformis</name>
    <dbReference type="NCBI Taxonomy" id="36881"/>
    <lineage>
        <taxon>Eukaryota</taxon>
        <taxon>Viridiplantae</taxon>
        <taxon>Chlorophyta</taxon>
        <taxon>Pyramimonadophyceae</taxon>
        <taxon>Pyramimonadales</taxon>
        <taxon>Pyramimonadaceae</taxon>
        <taxon>Cymbomonas</taxon>
    </lineage>
</organism>